<gene>
    <name evidence="2" type="ORF">H7I77_21795</name>
    <name evidence="1" type="ORF">RMCN_1563</name>
</gene>
<organism evidence="2 4">
    <name type="scientific">Mycolicibacterium novocastrense</name>
    <name type="common">Mycobacterium novocastrense</name>
    <dbReference type="NCBI Taxonomy" id="59813"/>
    <lineage>
        <taxon>Bacteria</taxon>
        <taxon>Bacillati</taxon>
        <taxon>Actinomycetota</taxon>
        <taxon>Actinomycetes</taxon>
        <taxon>Mycobacteriales</taxon>
        <taxon>Mycobacteriaceae</taxon>
        <taxon>Mycolicibacterium</taxon>
    </lineage>
</organism>
<reference evidence="2" key="3">
    <citation type="journal article" date="2022" name="BMC Genomics">
        <title>Comparative genome analysis of mycobacteria focusing on tRNA and non-coding RNA.</title>
        <authorList>
            <person name="Behra P.R.K."/>
            <person name="Pettersson B.M.F."/>
            <person name="Ramesh M."/>
            <person name="Das S."/>
            <person name="Dasgupta S."/>
            <person name="Kirsebom L.A."/>
        </authorList>
    </citation>
    <scope>NUCLEOTIDE SEQUENCE</scope>
    <source>
        <strain evidence="2">DSM 44203</strain>
    </source>
</reference>
<evidence type="ECO:0000313" key="2">
    <source>
        <dbReference type="EMBL" id="MCV7025949.1"/>
    </source>
</evidence>
<protein>
    <submittedName>
        <fullName evidence="2">Uncharacterized protein</fullName>
    </submittedName>
</protein>
<keyword evidence="3" id="KW-1185">Reference proteome</keyword>
<comment type="caution">
    <text evidence="2">The sequence shown here is derived from an EMBL/GenBank/DDBJ whole genome shotgun (WGS) entry which is preliminary data.</text>
</comment>
<name>A0AAW5SNZ5_MYCNV</name>
<reference evidence="1 3" key="1">
    <citation type="journal article" date="2016" name="Genome Announc.">
        <title>Draft Genome Sequences of Five Rapidly Growing Mycobacterium Species, M. thermoresistibile, M. fortuitum subsp. acetamidolyticum, M. canariasense, M. brisbanense, and M. novocastrense.</title>
        <authorList>
            <person name="Katahira K."/>
            <person name="Ogura Y."/>
            <person name="Gotoh Y."/>
            <person name="Hayashi T."/>
        </authorList>
    </citation>
    <scope>NUCLEOTIDE SEQUENCE [LARGE SCALE GENOMIC DNA]</scope>
    <source>
        <strain evidence="1 3">JCM18114</strain>
    </source>
</reference>
<accession>A0AAW5SNZ5</accession>
<proteinExistence type="predicted"/>
<dbReference type="Proteomes" id="UP000069773">
    <property type="component" value="Unassembled WGS sequence"/>
</dbReference>
<dbReference type="RefSeq" id="WP_064415388.1">
    <property type="nucleotide sequence ID" value="NZ_BCTA01000023.1"/>
</dbReference>
<dbReference type="Proteomes" id="UP001207528">
    <property type="component" value="Unassembled WGS sequence"/>
</dbReference>
<evidence type="ECO:0000313" key="4">
    <source>
        <dbReference type="Proteomes" id="UP001207528"/>
    </source>
</evidence>
<evidence type="ECO:0000313" key="3">
    <source>
        <dbReference type="Proteomes" id="UP000069773"/>
    </source>
</evidence>
<dbReference type="EMBL" id="BCTA01000023">
    <property type="protein sequence ID" value="GAT08430.1"/>
    <property type="molecule type" value="Genomic_DNA"/>
</dbReference>
<evidence type="ECO:0000313" key="1">
    <source>
        <dbReference type="EMBL" id="GAT08430.1"/>
    </source>
</evidence>
<dbReference type="AlphaFoldDB" id="A0AAW5SNZ5"/>
<sequence length="90" mass="10667">MTPITCPQCDENFDEQEVHWVTNAEGGIIYRLPCEHMAVGTWKDGVVSYGPEHVWERPVDPVHHHRYFHDHHHSFIDDLDKILEEKLHEE</sequence>
<reference evidence="2" key="2">
    <citation type="submission" date="2020-07" db="EMBL/GenBank/DDBJ databases">
        <authorList>
            <person name="Pettersson B.M.F."/>
            <person name="Behra P.R.K."/>
            <person name="Ramesh M."/>
            <person name="Das S."/>
            <person name="Dasgupta S."/>
            <person name="Kirsebom L.A."/>
        </authorList>
    </citation>
    <scope>NUCLEOTIDE SEQUENCE</scope>
    <source>
        <strain evidence="2">DSM 44203</strain>
    </source>
</reference>
<dbReference type="EMBL" id="JACKTI010000057">
    <property type="protein sequence ID" value="MCV7025949.1"/>
    <property type="molecule type" value="Genomic_DNA"/>
</dbReference>